<feature type="transmembrane region" description="Helical" evidence="1">
    <location>
        <begin position="128"/>
        <end position="148"/>
    </location>
</feature>
<reference evidence="2 3" key="1">
    <citation type="journal article" date="2010" name="Nat. Biotechnol.">
        <title>Genome sequence of the model mushroom Schizophyllum commune.</title>
        <authorList>
            <person name="Ohm R.A."/>
            <person name="de Jong J.F."/>
            <person name="Lugones L.G."/>
            <person name="Aerts A."/>
            <person name="Kothe E."/>
            <person name="Stajich J.E."/>
            <person name="de Vries R.P."/>
            <person name="Record E."/>
            <person name="Levasseur A."/>
            <person name="Baker S.E."/>
            <person name="Bartholomew K.A."/>
            <person name="Coutinho P.M."/>
            <person name="Erdmann S."/>
            <person name="Fowler T.J."/>
            <person name="Gathman A.C."/>
            <person name="Lombard V."/>
            <person name="Henrissat B."/>
            <person name="Knabe N."/>
            <person name="Kuees U."/>
            <person name="Lilly W.W."/>
            <person name="Lindquist E."/>
            <person name="Lucas S."/>
            <person name="Magnuson J.K."/>
            <person name="Piumi F."/>
            <person name="Raudaskoski M."/>
            <person name="Salamov A."/>
            <person name="Schmutz J."/>
            <person name="Schwarze F.W.M.R."/>
            <person name="vanKuyk P.A."/>
            <person name="Horton J.S."/>
            <person name="Grigoriev I.V."/>
            <person name="Woesten H.A.B."/>
        </authorList>
    </citation>
    <scope>NUCLEOTIDE SEQUENCE [LARGE SCALE GENOMIC DNA]</scope>
    <source>
        <strain evidence="3">H4-8 / FGSC 9210</strain>
    </source>
</reference>
<dbReference type="GO" id="GO:0006888">
    <property type="term" value="P:endoplasmic reticulum to Golgi vesicle-mediated transport"/>
    <property type="evidence" value="ECO:0007669"/>
    <property type="project" value="TreeGrafter"/>
</dbReference>
<evidence type="ECO:0000313" key="2">
    <source>
        <dbReference type="EMBL" id="EFI97703.1"/>
    </source>
</evidence>
<dbReference type="KEGG" id="scm:SCHCO_02618120"/>
<dbReference type="AlphaFoldDB" id="D8Q3J9"/>
<feature type="transmembrane region" description="Helical" evidence="1">
    <location>
        <begin position="6"/>
        <end position="27"/>
    </location>
</feature>
<evidence type="ECO:0008006" key="4">
    <source>
        <dbReference type="Google" id="ProtNLM"/>
    </source>
</evidence>
<evidence type="ECO:0000313" key="3">
    <source>
        <dbReference type="Proteomes" id="UP000007431"/>
    </source>
</evidence>
<proteinExistence type="predicted"/>
<dbReference type="OrthoDB" id="5229808at2759"/>
<keyword evidence="1" id="KW-0812">Transmembrane</keyword>
<dbReference type="InterPro" id="IPR013248">
    <property type="entry name" value="Psh3/Shr3"/>
</dbReference>
<keyword evidence="1" id="KW-1133">Transmembrane helix</keyword>
<dbReference type="PANTHER" id="PTHR28228">
    <property type="entry name" value="SECRETORY COMPONENT PROTEIN SHR3"/>
    <property type="match status" value="1"/>
</dbReference>
<dbReference type="InParanoid" id="D8Q3J9"/>
<organism evidence="3">
    <name type="scientific">Schizophyllum commune (strain H4-8 / FGSC 9210)</name>
    <name type="common">Split gill fungus</name>
    <dbReference type="NCBI Taxonomy" id="578458"/>
    <lineage>
        <taxon>Eukaryota</taxon>
        <taxon>Fungi</taxon>
        <taxon>Dikarya</taxon>
        <taxon>Basidiomycota</taxon>
        <taxon>Agaricomycotina</taxon>
        <taxon>Agaricomycetes</taxon>
        <taxon>Agaricomycetidae</taxon>
        <taxon>Agaricales</taxon>
        <taxon>Schizophyllaceae</taxon>
        <taxon>Schizophyllum</taxon>
    </lineage>
</organism>
<evidence type="ECO:0000256" key="1">
    <source>
        <dbReference type="SAM" id="Phobius"/>
    </source>
</evidence>
<accession>D8Q3J9</accession>
<dbReference type="OMA" id="ANMLFDG"/>
<dbReference type="GO" id="GO:0005789">
    <property type="term" value="C:endoplasmic reticulum membrane"/>
    <property type="evidence" value="ECO:0007669"/>
    <property type="project" value="TreeGrafter"/>
</dbReference>
<sequence>MGFKHAAVLAPVCFFLGVLFICFNMDYRILWGEVNSREVQDDGIFFYTTFYNAPPAIKSLMHGMMGVSILGHVAKLHKWDDSAMFFDGSSLAAFIFAIAIYTTTILPMLRNVVNPREDITHTERVQSLQILSAANVIIIFCLAAVLLLQAGQEYARRQDEKTLAKFLGEQKKEAKAAKTD</sequence>
<feature type="transmembrane region" description="Helical" evidence="1">
    <location>
        <begin position="85"/>
        <end position="108"/>
    </location>
</feature>
<keyword evidence="3" id="KW-1185">Reference proteome</keyword>
<dbReference type="Proteomes" id="UP000007431">
    <property type="component" value="Unassembled WGS sequence"/>
</dbReference>
<dbReference type="RefSeq" id="XP_003032606.1">
    <property type="nucleotide sequence ID" value="XM_003032560.1"/>
</dbReference>
<dbReference type="GeneID" id="9590548"/>
<dbReference type="VEuPathDB" id="FungiDB:SCHCODRAFT_02618120"/>
<dbReference type="PANTHER" id="PTHR28228:SF1">
    <property type="entry name" value="SECRETORY COMPONENT PROTEIN SHR3"/>
    <property type="match status" value="1"/>
</dbReference>
<dbReference type="eggNOG" id="ENOG502RXJB">
    <property type="taxonomic scope" value="Eukaryota"/>
</dbReference>
<dbReference type="HOGENOM" id="CLU_080510_0_1_1"/>
<dbReference type="FunCoup" id="D8Q3J9">
    <property type="interactions" value="69"/>
</dbReference>
<keyword evidence="1" id="KW-0472">Membrane</keyword>
<protein>
    <recommendedName>
        <fullName evidence="4">ER membrane protein SH3</fullName>
    </recommendedName>
</protein>
<dbReference type="GO" id="GO:0051082">
    <property type="term" value="F:unfolded protein binding"/>
    <property type="evidence" value="ECO:0007669"/>
    <property type="project" value="TreeGrafter"/>
</dbReference>
<name>D8Q3J9_SCHCM</name>
<dbReference type="SMART" id="SM00786">
    <property type="entry name" value="SHR3_chaperone"/>
    <property type="match status" value="1"/>
</dbReference>
<dbReference type="EMBL" id="GL377305">
    <property type="protein sequence ID" value="EFI97703.1"/>
    <property type="molecule type" value="Genomic_DNA"/>
</dbReference>
<gene>
    <name evidence="2" type="ORF">SCHCODRAFT_256786</name>
</gene>
<dbReference type="STRING" id="578458.D8Q3J9"/>
<dbReference type="Pfam" id="PF08229">
    <property type="entry name" value="SHR3_chaperone"/>
    <property type="match status" value="1"/>
</dbReference>